<comment type="caution">
    <text evidence="6">The sequence shown here is derived from an EMBL/GenBank/DDBJ whole genome shotgun (WGS) entry which is preliminary data.</text>
</comment>
<evidence type="ECO:0000259" key="4">
    <source>
        <dbReference type="Pfam" id="PF03486"/>
    </source>
</evidence>
<keyword evidence="2" id="KW-0285">Flavoprotein</keyword>
<dbReference type="Gene3D" id="2.40.30.10">
    <property type="entry name" value="Translation factors"/>
    <property type="match status" value="1"/>
</dbReference>
<protein>
    <submittedName>
        <fullName evidence="6">Aminoacetone oxidase family FAD-binding enzyme</fullName>
    </submittedName>
</protein>
<evidence type="ECO:0000259" key="5">
    <source>
        <dbReference type="Pfam" id="PF22780"/>
    </source>
</evidence>
<dbReference type="EMBL" id="PFBG01000022">
    <property type="protein sequence ID" value="PIR85863.1"/>
    <property type="molecule type" value="Genomic_DNA"/>
</dbReference>
<gene>
    <name evidence="6" type="ORF">COU14_02055</name>
</gene>
<dbReference type="PANTHER" id="PTHR42887">
    <property type="entry name" value="OS12G0638800 PROTEIN"/>
    <property type="match status" value="1"/>
</dbReference>
<sequence>MDTSRHFDVIVIGGGAAGLMAAGRAAERGCKVLLFEKNKKVGKKLSISGGGRCNITNAEEDLKVLLSNYGSSEQFLYSAFSEFGVKETFKFFESRKLPLKVEERKRTFPKSEKAPDVVDALATYVAKGSVDVRLGTPVRQIIMADGLIKSVVASGGEYTADSYIFASGGVSHPETGSTGDGFLWLRELGHTVKEPTPTIVPLKARDVWIRTLMGKTLTNAKITFYQDDKKRFASSGDILLTHFGLSGPTILNSAGRVSDLLHAGRVTARIDLFPKLDVGELDKMLVDYFEDNKNKLLRNVARELLPPGTADGLLALVPNINPEKKVHSITRDERRALIDTLKALPVSITGLMGYDKAVVADGGVPLTEMDMRTMRSLRSSNIFIVGDLLNIKRPSGGFSLQLCWTTGYIAGSHA</sequence>
<feature type="domain" description="RsdA/BaiN/AoA(So)-like Rossmann fold-like" evidence="4">
    <location>
        <begin position="8"/>
        <end position="412"/>
    </location>
</feature>
<feature type="domain" description="RsdA/BaiN/AoA(So)-like insert" evidence="5">
    <location>
        <begin position="197"/>
        <end position="359"/>
    </location>
</feature>
<dbReference type="InterPro" id="IPR023166">
    <property type="entry name" value="BaiN-like_dom_sf"/>
</dbReference>
<dbReference type="Pfam" id="PF22780">
    <property type="entry name" value="HI0933_like_1st"/>
    <property type="match status" value="1"/>
</dbReference>
<evidence type="ECO:0000313" key="7">
    <source>
        <dbReference type="Proteomes" id="UP000229612"/>
    </source>
</evidence>
<evidence type="ECO:0000256" key="3">
    <source>
        <dbReference type="ARBA" id="ARBA00022827"/>
    </source>
</evidence>
<dbReference type="NCBIfam" id="TIGR00275">
    <property type="entry name" value="aminoacetone oxidase family FAD-binding enzyme"/>
    <property type="match status" value="1"/>
</dbReference>
<dbReference type="InterPro" id="IPR004792">
    <property type="entry name" value="BaiN-like"/>
</dbReference>
<evidence type="ECO:0000313" key="6">
    <source>
        <dbReference type="EMBL" id="PIR85863.1"/>
    </source>
</evidence>
<keyword evidence="3" id="KW-0274">FAD</keyword>
<dbReference type="InterPro" id="IPR055178">
    <property type="entry name" value="RsdA/BaiN/AoA(So)-like_dom"/>
</dbReference>
<proteinExistence type="predicted"/>
<dbReference type="SUPFAM" id="SSF160996">
    <property type="entry name" value="HI0933 insert domain-like"/>
    <property type="match status" value="1"/>
</dbReference>
<dbReference type="InterPro" id="IPR057661">
    <property type="entry name" value="RsdA/BaiN/AoA(So)_Rossmann"/>
</dbReference>
<evidence type="ECO:0000256" key="2">
    <source>
        <dbReference type="ARBA" id="ARBA00022630"/>
    </source>
</evidence>
<dbReference type="AlphaFoldDB" id="A0A2H0UHH7"/>
<name>A0A2H0UHH7_9BACT</name>
<dbReference type="Pfam" id="PF03486">
    <property type="entry name" value="HI0933_like"/>
    <property type="match status" value="1"/>
</dbReference>
<dbReference type="SUPFAM" id="SSF51905">
    <property type="entry name" value="FAD/NAD(P)-binding domain"/>
    <property type="match status" value="1"/>
</dbReference>
<dbReference type="Gene3D" id="3.50.50.60">
    <property type="entry name" value="FAD/NAD(P)-binding domain"/>
    <property type="match status" value="1"/>
</dbReference>
<accession>A0A2H0UHH7</accession>
<dbReference type="PANTHER" id="PTHR42887:SF2">
    <property type="entry name" value="OS12G0638800 PROTEIN"/>
    <property type="match status" value="1"/>
</dbReference>
<comment type="cofactor">
    <cofactor evidence="1">
        <name>FAD</name>
        <dbReference type="ChEBI" id="CHEBI:57692"/>
    </cofactor>
</comment>
<dbReference type="PRINTS" id="PR00411">
    <property type="entry name" value="PNDRDTASEI"/>
</dbReference>
<evidence type="ECO:0000256" key="1">
    <source>
        <dbReference type="ARBA" id="ARBA00001974"/>
    </source>
</evidence>
<organism evidence="6 7">
    <name type="scientific">Candidatus Kaiserbacteria bacterium CG10_big_fil_rev_8_21_14_0_10_44_10</name>
    <dbReference type="NCBI Taxonomy" id="1974606"/>
    <lineage>
        <taxon>Bacteria</taxon>
        <taxon>Candidatus Kaiseribacteriota</taxon>
    </lineage>
</organism>
<dbReference type="InterPro" id="IPR036188">
    <property type="entry name" value="FAD/NAD-bd_sf"/>
</dbReference>
<dbReference type="Gene3D" id="1.10.8.260">
    <property type="entry name" value="HI0933 insert domain-like"/>
    <property type="match status" value="1"/>
</dbReference>
<dbReference type="Proteomes" id="UP000229612">
    <property type="component" value="Unassembled WGS sequence"/>
</dbReference>
<reference evidence="7" key="1">
    <citation type="submission" date="2017-09" db="EMBL/GenBank/DDBJ databases">
        <title>Depth-based differentiation of microbial function through sediment-hosted aquifers and enrichment of novel symbionts in the deep terrestrial subsurface.</title>
        <authorList>
            <person name="Probst A.J."/>
            <person name="Ladd B."/>
            <person name="Jarett J.K."/>
            <person name="Geller-Mcgrath D.E."/>
            <person name="Sieber C.M.K."/>
            <person name="Emerson J.B."/>
            <person name="Anantharaman K."/>
            <person name="Thomas B.C."/>
            <person name="Malmstrom R."/>
            <person name="Stieglmeier M."/>
            <person name="Klingl A."/>
            <person name="Woyke T."/>
            <person name="Ryan C.M."/>
            <person name="Banfield J.F."/>
        </authorList>
    </citation>
    <scope>NUCLEOTIDE SEQUENCE [LARGE SCALE GENOMIC DNA]</scope>
</reference>